<keyword evidence="3" id="KW-1185">Reference proteome</keyword>
<dbReference type="NCBIfam" id="NF005560">
    <property type="entry name" value="PRK07233.1"/>
    <property type="match status" value="1"/>
</dbReference>
<dbReference type="InterPro" id="IPR050464">
    <property type="entry name" value="Zeta_carotene_desat/Oxidored"/>
</dbReference>
<dbReference type="PATRIC" id="fig|1675527.3.peg.4946"/>
<dbReference type="STRING" id="1675527.AIOL_004712"/>
<dbReference type="EMBL" id="LFTY01000002">
    <property type="protein sequence ID" value="KMW59729.1"/>
    <property type="molecule type" value="Genomic_DNA"/>
</dbReference>
<evidence type="ECO:0000313" key="3">
    <source>
        <dbReference type="Proteomes" id="UP000037178"/>
    </source>
</evidence>
<comment type="caution">
    <text evidence="2">The sequence shown here is derived from an EMBL/GenBank/DDBJ whole genome shotgun (WGS) entry which is preliminary data.</text>
</comment>
<name>A0A0J9EDC8_9RHOB</name>
<dbReference type="Pfam" id="PF01593">
    <property type="entry name" value="Amino_oxidase"/>
    <property type="match status" value="1"/>
</dbReference>
<evidence type="ECO:0000313" key="2">
    <source>
        <dbReference type="EMBL" id="KMW59729.1"/>
    </source>
</evidence>
<dbReference type="OrthoDB" id="9803192at2"/>
<dbReference type="RefSeq" id="WP_049645159.1">
    <property type="nucleotide sequence ID" value="NZ_LFTY01000002.1"/>
</dbReference>
<sequence length="451" mass="50447">MVSDTLDSFLIIGGGFAGLSAAFELTKAGQKVTVLEADAGVGGLASAFEVEGGERLDRFYHHWFTNDLEVMGLIDDLGMRDHVVEHPTNTGLYFANTIFKLSTPMDLLKFKPLPFLDRIRLGLLALRARRVKSWMDLEHRTAAEWLTSLGGKNVYRVVWEPLMSGKFGPYADKISAVWMWNKLKLRGGSRGKGGEERLCYFSGGFVKLAEETARQVAAQGGEIRLNAAVESLTQGPDGWTARGAWGEVTADRVIATPALPQVADMIRDTADADYVASLDRIDYLANVCLVLQLDRSLSSTYWLNVNDPSFPYVAVIEHTNFEKAETYGGNHIVYLSKYLPHTDDLYRMSDEEVLEFSIPHLQKMFPAFSPDWIRKSNVWRARWSQPVVEQHYSKLIPHEDAPLEGLHLCSMAQIYPEDRGTNYAVREGRRIGKRLAGSQSGQNSRINIAAQ</sequence>
<dbReference type="Gene3D" id="3.50.50.60">
    <property type="entry name" value="FAD/NAD(P)-binding domain"/>
    <property type="match status" value="1"/>
</dbReference>
<gene>
    <name evidence="2" type="ORF">AIOL_004712</name>
</gene>
<proteinExistence type="predicted"/>
<dbReference type="Proteomes" id="UP000037178">
    <property type="component" value="Unassembled WGS sequence"/>
</dbReference>
<evidence type="ECO:0000259" key="1">
    <source>
        <dbReference type="Pfam" id="PF01593"/>
    </source>
</evidence>
<dbReference type="InterPro" id="IPR036188">
    <property type="entry name" value="FAD/NAD-bd_sf"/>
</dbReference>
<dbReference type="InterPro" id="IPR002937">
    <property type="entry name" value="Amino_oxidase"/>
</dbReference>
<dbReference type="PANTHER" id="PTHR42923:SF46">
    <property type="entry name" value="AMINE OXIDASE"/>
    <property type="match status" value="1"/>
</dbReference>
<dbReference type="GO" id="GO:0016491">
    <property type="term" value="F:oxidoreductase activity"/>
    <property type="evidence" value="ECO:0007669"/>
    <property type="project" value="InterPro"/>
</dbReference>
<dbReference type="SUPFAM" id="SSF51905">
    <property type="entry name" value="FAD/NAD(P)-binding domain"/>
    <property type="match status" value="1"/>
</dbReference>
<organism evidence="2 3">
    <name type="scientific">Candidatus Rhodobacter oscarellae</name>
    <dbReference type="NCBI Taxonomy" id="1675527"/>
    <lineage>
        <taxon>Bacteria</taxon>
        <taxon>Pseudomonadati</taxon>
        <taxon>Pseudomonadota</taxon>
        <taxon>Alphaproteobacteria</taxon>
        <taxon>Rhodobacterales</taxon>
        <taxon>Rhodobacter group</taxon>
        <taxon>Rhodobacter</taxon>
    </lineage>
</organism>
<dbReference type="PANTHER" id="PTHR42923">
    <property type="entry name" value="PROTOPORPHYRINOGEN OXIDASE"/>
    <property type="match status" value="1"/>
</dbReference>
<dbReference type="AlphaFoldDB" id="A0A0J9EDC8"/>
<protein>
    <submittedName>
        <fullName evidence="2">Protoporphyrinogen oxidase</fullName>
    </submittedName>
</protein>
<feature type="domain" description="Amine oxidase" evidence="1">
    <location>
        <begin position="16"/>
        <end position="430"/>
    </location>
</feature>
<reference evidence="2 3" key="1">
    <citation type="submission" date="2015-06" db="EMBL/GenBank/DDBJ databases">
        <title>Draft genome sequence of an Alphaproteobacteria species associated to the Mediterranean sponge Oscarella lobularis.</title>
        <authorList>
            <person name="Jourda C."/>
            <person name="Santini S."/>
            <person name="Claverie J.-M."/>
        </authorList>
    </citation>
    <scope>NUCLEOTIDE SEQUENCE [LARGE SCALE GENOMIC DNA]</scope>
    <source>
        <strain evidence="2">IGS</strain>
    </source>
</reference>
<accession>A0A0J9EDC8</accession>